<evidence type="ECO:0000313" key="7">
    <source>
        <dbReference type="Proteomes" id="UP000005631"/>
    </source>
</evidence>
<dbReference type="InterPro" id="IPR042099">
    <property type="entry name" value="ANL_N_sf"/>
</dbReference>
<dbReference type="SUPFAM" id="SSF56801">
    <property type="entry name" value="Acetyl-CoA synthetase-like"/>
    <property type="match status" value="1"/>
</dbReference>
<dbReference type="AlphaFoldDB" id="G8R7D6"/>
<dbReference type="RefSeq" id="WP_014200608.1">
    <property type="nucleotide sequence ID" value="NC_016599.1"/>
</dbReference>
<keyword evidence="3" id="KW-0472">Membrane</keyword>
<dbReference type="Gene3D" id="3.40.50.12780">
    <property type="entry name" value="N-terminal domain of ligase-like"/>
    <property type="match status" value="1"/>
</dbReference>
<evidence type="ECO:0000259" key="5">
    <source>
        <dbReference type="Pfam" id="PF13193"/>
    </source>
</evidence>
<dbReference type="eggNOG" id="COG0318">
    <property type="taxonomic scope" value="Bacteria"/>
</dbReference>
<evidence type="ECO:0000256" key="1">
    <source>
        <dbReference type="ARBA" id="ARBA00006432"/>
    </source>
</evidence>
<dbReference type="Proteomes" id="UP000005631">
    <property type="component" value="Chromosome"/>
</dbReference>
<keyword evidence="7" id="KW-1185">Reference proteome</keyword>
<accession>G8R7D6</accession>
<dbReference type="EMBL" id="CP003156">
    <property type="protein sequence ID" value="AEV31247.1"/>
    <property type="molecule type" value="Genomic_DNA"/>
</dbReference>
<dbReference type="InterPro" id="IPR045851">
    <property type="entry name" value="AMP-bd_C_sf"/>
</dbReference>
<name>G8R7D6_OWEHD</name>
<dbReference type="PROSITE" id="PS00455">
    <property type="entry name" value="AMP_BINDING"/>
    <property type="match status" value="1"/>
</dbReference>
<proteinExistence type="inferred from homology"/>
<evidence type="ECO:0000259" key="4">
    <source>
        <dbReference type="Pfam" id="PF00501"/>
    </source>
</evidence>
<evidence type="ECO:0000256" key="2">
    <source>
        <dbReference type="ARBA" id="ARBA00022598"/>
    </source>
</evidence>
<feature type="transmembrane region" description="Helical" evidence="3">
    <location>
        <begin position="186"/>
        <end position="206"/>
    </location>
</feature>
<organism evidence="6 7">
    <name type="scientific">Owenweeksia hongkongensis (strain DSM 17368 / CIP 108786 / JCM 12287 / NRRL B-23963 / UST20020801)</name>
    <dbReference type="NCBI Taxonomy" id="926562"/>
    <lineage>
        <taxon>Bacteria</taxon>
        <taxon>Pseudomonadati</taxon>
        <taxon>Bacteroidota</taxon>
        <taxon>Flavobacteriia</taxon>
        <taxon>Flavobacteriales</taxon>
        <taxon>Owenweeksiaceae</taxon>
        <taxon>Owenweeksia</taxon>
    </lineage>
</organism>
<keyword evidence="2 6" id="KW-0436">Ligase</keyword>
<feature type="domain" description="AMP-dependent synthetase/ligase" evidence="4">
    <location>
        <begin position="9"/>
        <end position="347"/>
    </location>
</feature>
<dbReference type="Pfam" id="PF13193">
    <property type="entry name" value="AMP-binding_C"/>
    <property type="match status" value="1"/>
</dbReference>
<protein>
    <submittedName>
        <fullName evidence="6">Acyl-CoA synthetase (AMP-forming)/AMP-acid ligase II</fullName>
    </submittedName>
</protein>
<dbReference type="PANTHER" id="PTHR43201">
    <property type="entry name" value="ACYL-COA SYNTHETASE"/>
    <property type="match status" value="1"/>
</dbReference>
<dbReference type="PANTHER" id="PTHR43201:SF5">
    <property type="entry name" value="MEDIUM-CHAIN ACYL-COA LIGASE ACSF2, MITOCHONDRIAL"/>
    <property type="match status" value="1"/>
</dbReference>
<dbReference type="InterPro" id="IPR020845">
    <property type="entry name" value="AMP-binding_CS"/>
</dbReference>
<keyword evidence="3" id="KW-1133">Transmembrane helix</keyword>
<dbReference type="InterPro" id="IPR025110">
    <property type="entry name" value="AMP-bd_C"/>
</dbReference>
<sequence length="476" mass="52655">MPDVYQILANAAQKWPNKVAIYDCKGSLTFTELQQQSDALRDELTSKGICKGKGLGVLARNSREFIIGLFAGIGTGATVMPLSHQLRENELNEAISESGLHAIIDDNSVTRGTAEYQPIDSSKGFRFSFTENKDRENIAPHVDHAAFIRFTSGTTGKAKGVVISHSSALERIKGAQRALELTEEDVVIWVLPMAYHFIASIALYVYTGSAIVIADNFMAPTVIDCINRRKGTLLYASPMHLRMLAADKSEAKIESMKRVISTSTSIAKDVCESFYHRFDIPVTQAYGIIEIGLPIINKDHSIDMPESVGTEVEGYSTVILDENCVELPENTEGLLAIKGLGMFDAYLNPPLMRSEVVQNGFFKTADMAIKDRQGRIFIKGRKSSVINISGNKVFPEEVESLINTLPQVKMSRISGVPHPIMGQIVQAEVILKEGQDIDQEDLISFCRKNLSSFKIPQRVKKVEQIEMTDSGKIKRH</sequence>
<dbReference type="GO" id="GO:0031956">
    <property type="term" value="F:medium-chain fatty acid-CoA ligase activity"/>
    <property type="evidence" value="ECO:0007669"/>
    <property type="project" value="TreeGrafter"/>
</dbReference>
<evidence type="ECO:0000313" key="6">
    <source>
        <dbReference type="EMBL" id="AEV31247.1"/>
    </source>
</evidence>
<dbReference type="Pfam" id="PF00501">
    <property type="entry name" value="AMP-binding"/>
    <property type="match status" value="1"/>
</dbReference>
<keyword evidence="3" id="KW-0812">Transmembrane</keyword>
<dbReference type="GO" id="GO:0006631">
    <property type="term" value="P:fatty acid metabolic process"/>
    <property type="evidence" value="ECO:0007669"/>
    <property type="project" value="TreeGrafter"/>
</dbReference>
<dbReference type="HOGENOM" id="CLU_000022_59_0_10"/>
<comment type="similarity">
    <text evidence="1">Belongs to the ATP-dependent AMP-binding enzyme family.</text>
</comment>
<dbReference type="OrthoDB" id="9765680at2"/>
<dbReference type="Gene3D" id="3.30.300.30">
    <property type="match status" value="1"/>
</dbReference>
<dbReference type="KEGG" id="oho:Oweho_0225"/>
<gene>
    <name evidence="6" type="ordered locus">Oweho_0225</name>
</gene>
<evidence type="ECO:0000256" key="3">
    <source>
        <dbReference type="SAM" id="Phobius"/>
    </source>
</evidence>
<feature type="domain" description="AMP-binding enzyme C-terminal" evidence="5">
    <location>
        <begin position="397"/>
        <end position="472"/>
    </location>
</feature>
<dbReference type="STRING" id="926562.Oweho_0225"/>
<dbReference type="InterPro" id="IPR000873">
    <property type="entry name" value="AMP-dep_synth/lig_dom"/>
</dbReference>
<reference evidence="6 7" key="1">
    <citation type="journal article" date="2012" name="Stand. Genomic Sci.">
        <title>Genome sequence of the orange-pigmented seawater bacterium Owenweeksia hongkongensis type strain (UST20020801(T)).</title>
        <authorList>
            <person name="Riedel T."/>
            <person name="Held B."/>
            <person name="Nolan M."/>
            <person name="Lucas S."/>
            <person name="Lapidus A."/>
            <person name="Tice H."/>
            <person name="Del Rio T.G."/>
            <person name="Cheng J.F."/>
            <person name="Han C."/>
            <person name="Tapia R."/>
            <person name="Goodwin L.A."/>
            <person name="Pitluck S."/>
            <person name="Liolios K."/>
            <person name="Mavromatis K."/>
            <person name="Pagani I."/>
            <person name="Ivanova N."/>
            <person name="Mikhailova N."/>
            <person name="Pati A."/>
            <person name="Chen A."/>
            <person name="Palaniappan K."/>
            <person name="Rohde M."/>
            <person name="Tindall B.J."/>
            <person name="Detter J.C."/>
            <person name="Goker M."/>
            <person name="Woyke T."/>
            <person name="Bristow J."/>
            <person name="Eisen J.A."/>
            <person name="Markowitz V."/>
            <person name="Hugenholtz P."/>
            <person name="Klenk H.P."/>
            <person name="Kyrpides N.C."/>
        </authorList>
    </citation>
    <scope>NUCLEOTIDE SEQUENCE</scope>
    <source>
        <strain evidence="7">DSM 17368 / JCM 12287 / NRRL B-23963</strain>
    </source>
</reference>